<dbReference type="InterPro" id="IPR030678">
    <property type="entry name" value="Peptide/Ni-bd"/>
</dbReference>
<dbReference type="PANTHER" id="PTHR30290">
    <property type="entry name" value="PERIPLASMIC BINDING COMPONENT OF ABC TRANSPORTER"/>
    <property type="match status" value="1"/>
</dbReference>
<keyword evidence="7" id="KW-1185">Reference proteome</keyword>
<evidence type="ECO:0000313" key="7">
    <source>
        <dbReference type="Proteomes" id="UP000199064"/>
    </source>
</evidence>
<dbReference type="RefSeq" id="WP_007009460.1">
    <property type="nucleotide sequence ID" value="NZ_FNSL01000001.1"/>
</dbReference>
<name>A0A1H4MQG6_9HYPH</name>
<comment type="similarity">
    <text evidence="2">Belongs to the bacterial solute-binding protein 5 family.</text>
</comment>
<dbReference type="InterPro" id="IPR039424">
    <property type="entry name" value="SBP_5"/>
</dbReference>
<keyword evidence="3 4" id="KW-0732">Signal</keyword>
<feature type="signal peptide" evidence="4">
    <location>
        <begin position="1"/>
        <end position="26"/>
    </location>
</feature>
<evidence type="ECO:0000313" key="6">
    <source>
        <dbReference type="EMBL" id="SEB85203.1"/>
    </source>
</evidence>
<evidence type="ECO:0000256" key="3">
    <source>
        <dbReference type="ARBA" id="ARBA00022729"/>
    </source>
</evidence>
<protein>
    <submittedName>
        <fullName evidence="6">Peptide/nickel transport system substrate-binding protein</fullName>
    </submittedName>
</protein>
<evidence type="ECO:0000256" key="1">
    <source>
        <dbReference type="ARBA" id="ARBA00004418"/>
    </source>
</evidence>
<dbReference type="Gene3D" id="3.40.190.10">
    <property type="entry name" value="Periplasmic binding protein-like II"/>
    <property type="match status" value="1"/>
</dbReference>
<dbReference type="AlphaFoldDB" id="A0A1H4MQG6"/>
<accession>A0A1H4MQG6</accession>
<dbReference type="GO" id="GO:1904680">
    <property type="term" value="F:peptide transmembrane transporter activity"/>
    <property type="evidence" value="ECO:0007669"/>
    <property type="project" value="TreeGrafter"/>
</dbReference>
<reference evidence="7" key="1">
    <citation type="submission" date="2016-10" db="EMBL/GenBank/DDBJ databases">
        <authorList>
            <person name="Varghese N."/>
            <person name="Submissions S."/>
        </authorList>
    </citation>
    <scope>NUCLEOTIDE SEQUENCE [LARGE SCALE GENOMIC DNA]</scope>
    <source>
        <strain evidence="7">ES.061</strain>
    </source>
</reference>
<feature type="chain" id="PRO_5011656539" evidence="4">
    <location>
        <begin position="27"/>
        <end position="522"/>
    </location>
</feature>
<dbReference type="Gene3D" id="3.90.76.10">
    <property type="entry name" value="Dipeptide-binding Protein, Domain 1"/>
    <property type="match status" value="1"/>
</dbReference>
<dbReference type="InterPro" id="IPR000914">
    <property type="entry name" value="SBP_5_dom"/>
</dbReference>
<feature type="domain" description="Solute-binding protein family 5" evidence="5">
    <location>
        <begin position="78"/>
        <end position="433"/>
    </location>
</feature>
<dbReference type="SUPFAM" id="SSF53850">
    <property type="entry name" value="Periplasmic binding protein-like II"/>
    <property type="match status" value="1"/>
</dbReference>
<dbReference type="PANTHER" id="PTHR30290:SF38">
    <property type="entry name" value="D,D-DIPEPTIDE-BINDING PERIPLASMIC PROTEIN DDPA-RELATED"/>
    <property type="match status" value="1"/>
</dbReference>
<proteinExistence type="inferred from homology"/>
<dbReference type="Gene3D" id="3.10.105.10">
    <property type="entry name" value="Dipeptide-binding Protein, Domain 3"/>
    <property type="match status" value="1"/>
</dbReference>
<dbReference type="Proteomes" id="UP000199064">
    <property type="component" value="Unassembled WGS sequence"/>
</dbReference>
<evidence type="ECO:0000259" key="5">
    <source>
        <dbReference type="Pfam" id="PF00496"/>
    </source>
</evidence>
<dbReference type="PIRSF" id="PIRSF002741">
    <property type="entry name" value="MppA"/>
    <property type="match status" value="1"/>
</dbReference>
<dbReference type="GO" id="GO:0043190">
    <property type="term" value="C:ATP-binding cassette (ABC) transporter complex"/>
    <property type="evidence" value="ECO:0007669"/>
    <property type="project" value="InterPro"/>
</dbReference>
<dbReference type="GO" id="GO:0015833">
    <property type="term" value="P:peptide transport"/>
    <property type="evidence" value="ECO:0007669"/>
    <property type="project" value="TreeGrafter"/>
</dbReference>
<sequence length="522" mass="58392">MNRREFGKLIAGTSLMAGMMPGLALASDTTELNVAVEALWHNIAPINGISNASIRIFPNIYDRLVEIDYLNDPSGQTLIPRLATGWERDGKVWTITLREGVKFHNGETMTAEDVAFTLSAERLWGDEPYEPRGRTYTAGFVRVEATGPLTVEIETADEDINIPGKLSGFIGYVVPKAYYLETGVEGFGQAPVGTGPYRVVNYRGNEAARLEAFADHWDGAPPVERLNFLLVPEYAGRLAGLATGEFDIIASIPIDQENQIETMEGATLIRKQVNNYTAVLFNTRNDPEGNPLQDQNLRYAMIQAIDMDAIVQALFSGNTFFPAVPFNFPEYGNFYDAAAKPRLPYDLEAARALVAKSGYKGETLIWHITRGFWTNYDAAAEIMVEMWREAGINVEAQFLDNFQLAYERPFHMLAVSGGTSFIPGDPYQPLWLDWSPTGVISSASWKTWDPTERFVEIGTAYAKSTDPDERKALFLELSEEWQRVTPGQYMWKSLANWAVRDGISFVPVPEFEMRLHAGYLKL</sequence>
<organism evidence="6 7">
    <name type="scientific">Nitratireductor aquibiodomus</name>
    <dbReference type="NCBI Taxonomy" id="204799"/>
    <lineage>
        <taxon>Bacteria</taxon>
        <taxon>Pseudomonadati</taxon>
        <taxon>Pseudomonadota</taxon>
        <taxon>Alphaproteobacteria</taxon>
        <taxon>Hyphomicrobiales</taxon>
        <taxon>Phyllobacteriaceae</taxon>
        <taxon>Nitratireductor</taxon>
    </lineage>
</organism>
<dbReference type="GO" id="GO:0030288">
    <property type="term" value="C:outer membrane-bounded periplasmic space"/>
    <property type="evidence" value="ECO:0007669"/>
    <property type="project" value="UniProtKB-ARBA"/>
</dbReference>
<dbReference type="EMBL" id="FNSL01000001">
    <property type="protein sequence ID" value="SEB85203.1"/>
    <property type="molecule type" value="Genomic_DNA"/>
</dbReference>
<evidence type="ECO:0000256" key="4">
    <source>
        <dbReference type="SAM" id="SignalP"/>
    </source>
</evidence>
<comment type="subcellular location">
    <subcellularLocation>
        <location evidence="1">Periplasm</location>
    </subcellularLocation>
</comment>
<dbReference type="Pfam" id="PF00496">
    <property type="entry name" value="SBP_bac_5"/>
    <property type="match status" value="1"/>
</dbReference>
<gene>
    <name evidence="6" type="ORF">SAMN05216452_3425</name>
</gene>
<evidence type="ECO:0000256" key="2">
    <source>
        <dbReference type="ARBA" id="ARBA00005695"/>
    </source>
</evidence>